<feature type="compositionally biased region" description="Basic and acidic residues" evidence="1">
    <location>
        <begin position="392"/>
        <end position="408"/>
    </location>
</feature>
<protein>
    <submittedName>
        <fullName evidence="2">Uncharacterized protein</fullName>
    </submittedName>
</protein>
<dbReference type="PANTHER" id="PTHR36812:SF9">
    <property type="entry name" value="MYB-LIKE PROTEIN X ISOFORM X1"/>
    <property type="match status" value="1"/>
</dbReference>
<feature type="region of interest" description="Disordered" evidence="1">
    <location>
        <begin position="387"/>
        <end position="416"/>
    </location>
</feature>
<dbReference type="Proteomes" id="UP001057375">
    <property type="component" value="Unassembled WGS sequence"/>
</dbReference>
<comment type="caution">
    <text evidence="2">The sequence shown here is derived from an EMBL/GenBank/DDBJ whole genome shotgun (WGS) entry which is preliminary data.</text>
</comment>
<feature type="compositionally biased region" description="Basic and acidic residues" evidence="1">
    <location>
        <begin position="892"/>
        <end position="921"/>
    </location>
</feature>
<feature type="compositionally biased region" description="Basic and acidic residues" evidence="1">
    <location>
        <begin position="157"/>
        <end position="175"/>
    </location>
</feature>
<feature type="compositionally biased region" description="Basic and acidic residues" evidence="1">
    <location>
        <begin position="116"/>
        <end position="145"/>
    </location>
</feature>
<feature type="compositionally biased region" description="Basic and acidic residues" evidence="1">
    <location>
        <begin position="998"/>
        <end position="1032"/>
    </location>
</feature>
<feature type="compositionally biased region" description="Polar residues" evidence="1">
    <location>
        <begin position="106"/>
        <end position="115"/>
    </location>
</feature>
<feature type="compositionally biased region" description="Polar residues" evidence="1">
    <location>
        <begin position="1261"/>
        <end position="1272"/>
    </location>
</feature>
<gene>
    <name evidence="2" type="ORF">ADUPG1_010986</name>
</gene>
<feature type="region of interest" description="Disordered" evidence="1">
    <location>
        <begin position="887"/>
        <end position="924"/>
    </location>
</feature>
<accession>A0ABQ5JY57</accession>
<feature type="compositionally biased region" description="Basic and acidic residues" evidence="1">
    <location>
        <begin position="516"/>
        <end position="535"/>
    </location>
</feature>
<dbReference type="PANTHER" id="PTHR36812">
    <property type="entry name" value="NEUROFILAMENT TRIPLET M PROTEIN-LIKE PROTEIN"/>
    <property type="match status" value="1"/>
</dbReference>
<feature type="region of interest" description="Disordered" evidence="1">
    <location>
        <begin position="1231"/>
        <end position="1272"/>
    </location>
</feature>
<reference evidence="2" key="1">
    <citation type="submission" date="2022-03" db="EMBL/GenBank/DDBJ databases">
        <title>Draft genome sequence of Aduncisulcus paluster, a free-living microaerophilic Fornicata.</title>
        <authorList>
            <person name="Yuyama I."/>
            <person name="Kume K."/>
            <person name="Tamura T."/>
            <person name="Inagaki Y."/>
            <person name="Hashimoto T."/>
        </authorList>
    </citation>
    <scope>NUCLEOTIDE SEQUENCE</scope>
    <source>
        <strain evidence="2">NY0171</strain>
    </source>
</reference>
<feature type="compositionally biased region" description="Basic and acidic residues" evidence="1">
    <location>
        <begin position="572"/>
        <end position="597"/>
    </location>
</feature>
<feature type="compositionally biased region" description="Basic residues" evidence="1">
    <location>
        <begin position="1565"/>
        <end position="1574"/>
    </location>
</feature>
<keyword evidence="3" id="KW-1185">Reference proteome</keyword>
<feature type="region of interest" description="Disordered" evidence="1">
    <location>
        <begin position="1543"/>
        <end position="1583"/>
    </location>
</feature>
<evidence type="ECO:0000256" key="1">
    <source>
        <dbReference type="SAM" id="MobiDB-lite"/>
    </source>
</evidence>
<dbReference type="EMBL" id="BQXS01011791">
    <property type="protein sequence ID" value="GKT16793.1"/>
    <property type="molecule type" value="Genomic_DNA"/>
</dbReference>
<feature type="region of interest" description="Disordered" evidence="1">
    <location>
        <begin position="1172"/>
        <end position="1211"/>
    </location>
</feature>
<sequence length="1583" mass="176560">MDHQDHVDIDIDPETLFLETHAVSSLTHQVAMAPPSKERTNRLQALRARQIARATSAVEDLSKECRAIIQSIKRKATVECDKMKAEIQDIRYKVVYTLQPFQVADSFQSRSTSAESPKEGETDVKEEKKDKTPDKKKKESKDSKKSKPAKGSKGKKGAKEDKIEEPEVKKEEPVKKTGHRMSEFALKFPDISSDIKHAPPLPSISYIHPKKAYNYLSEAQKSFYYIKDYLAGFFSMLDETFRASEDGIRSNLLVAFDRAEKANAYVGEALEQFKEKLQNIAEETKVTLLNMEEDLKIEYSKKCQDLQQFILFKVSDCKVNWQKARLFHLFVESLCLFNTVIDYPNLTTSALMTMRTRLESLVKRRENVIMKICVSFGDKGWKQAASATVGEEQGKEEQEKEEQEKGAEKNGGATTKLPIPKKLITSLDASPLVGSLLDLQQALTRTQRAGWESIRAGWIEDIDSILKKLSRYSTEMRWVVGETDDIDIPNKKSHTDPVHTDPVHHGTDDAGAGTTKGEEREQDMNGDIDHTKNTEDLEPALLSPVIVDVAEPLGSLWESICLDVLDAEDMKRDEERRRIKEAKRRKEEEERAKAEKGKGKKGKDSKKKDDVKGKNANKKKGKGIDDSKKKDDVKGKNANKKKGKGIDVTPDEEEEEEEEENEEEDHLFGQIDNEMFDQIKNKPLFLFSSQTPVPSTIPAHSVTSDLIPAELSNIESFFLHFLVSKFFVDSTAWQHRLRNIYEYSHLHTQSSDALVTDLCGLLEKVSSIGDFVEDHFYKSTILFKQNITSTEESFMRVFAEVGAKNLGSLDRLCHLYDASTHEGLDIMLNQARKGVEIVKKEGEKMVKDVMNHGTSEITDVQGFVASKIQSVASEFLFELTVKEGNADSTDDTVTKEGKGKKDKSSEKDKGKGKGKGKDKDVLTSGDEDSLILPAALIKSFSGCLHDDMNSLCKCSALEVSIGDVKQSLLLMLPAFSSSFSAEHRKELAMNGADGQSDSDSKNSSSKDKSGGKKKAGKGDKSSKKGDDSKDVTELDGSSSSSTNVFYYLSSKDGTSFIPILSLSNSSCSLLLFSLFSHFFLSLSLQIKNHTLSREQVHKKVLTSASALYSSSLNSSSSRFAILSKRDIASLSHNLNRFIQFSQRHIERLLRKLVHLQAEFGIEQSLLDENESGVQFESSEGAGGKGRPGTAKDKKKKGGKEKNVTEEQEEEEFLFFPSPLACLLNLDESDISSSASTGGTGKKADDKKKKDSAGKKKQSAKTDSSTGSEQLTPAQSVSSLVALPFVPNLVHESECKKYANLLSFLFDSSDDTSSSPSPSLLVRQLARFSAQFLTQLQKELLKRYKYASQLTREVHRDHASFVQDLALSGASGANPTSRRTGRAGNGVKGGRNFNFKKIKTIVEKRIVRRTFKQRVKLTDDEKRMIEERAAEEARRARIQERMERKAEERSQALSEGVESLSLSGSPNVNSPKGTSAGGKGGKSPSKASKDKKDKKGEMKKEEEMEWEMEEKKEFGEDTEWKWVQWVSEMEVTKEEDERILELIAKRDGLGQPDEDEEKDEDVKASKGAKGKGAKGKGKDSSKKT</sequence>
<feature type="compositionally biased region" description="Basic and acidic residues" evidence="1">
    <location>
        <begin position="622"/>
        <end position="635"/>
    </location>
</feature>
<feature type="compositionally biased region" description="Acidic residues" evidence="1">
    <location>
        <begin position="649"/>
        <end position="665"/>
    </location>
</feature>
<feature type="region of interest" description="Disordered" evidence="1">
    <location>
        <begin position="1440"/>
        <end position="1516"/>
    </location>
</feature>
<feature type="region of interest" description="Disordered" evidence="1">
    <location>
        <begin position="572"/>
        <end position="667"/>
    </location>
</feature>
<feature type="region of interest" description="Disordered" evidence="1">
    <location>
        <begin position="989"/>
        <end position="1040"/>
    </location>
</feature>
<feature type="compositionally biased region" description="Basic residues" evidence="1">
    <location>
        <begin position="146"/>
        <end position="156"/>
    </location>
</feature>
<feature type="compositionally biased region" description="Basic and acidic residues" evidence="1">
    <location>
        <begin position="1440"/>
        <end position="1449"/>
    </location>
</feature>
<feature type="non-terminal residue" evidence="2">
    <location>
        <position position="1583"/>
    </location>
</feature>
<feature type="compositionally biased region" description="Basic and acidic residues" evidence="1">
    <location>
        <begin position="1486"/>
        <end position="1501"/>
    </location>
</feature>
<evidence type="ECO:0000313" key="2">
    <source>
        <dbReference type="EMBL" id="GKT16793.1"/>
    </source>
</evidence>
<name>A0ABQ5JY57_9EUKA</name>
<evidence type="ECO:0000313" key="3">
    <source>
        <dbReference type="Proteomes" id="UP001057375"/>
    </source>
</evidence>
<feature type="region of interest" description="Disordered" evidence="1">
    <location>
        <begin position="106"/>
        <end position="176"/>
    </location>
</feature>
<feature type="region of interest" description="Disordered" evidence="1">
    <location>
        <begin position="486"/>
        <end position="536"/>
    </location>
</feature>
<proteinExistence type="predicted"/>
<organism evidence="2 3">
    <name type="scientific">Aduncisulcus paluster</name>
    <dbReference type="NCBI Taxonomy" id="2918883"/>
    <lineage>
        <taxon>Eukaryota</taxon>
        <taxon>Metamonada</taxon>
        <taxon>Carpediemonas-like organisms</taxon>
        <taxon>Aduncisulcus</taxon>
    </lineage>
</organism>
<feature type="region of interest" description="Disordered" evidence="1">
    <location>
        <begin position="1369"/>
        <end position="1388"/>
    </location>
</feature>
<feature type="compositionally biased region" description="Basic and acidic residues" evidence="1">
    <location>
        <begin position="488"/>
        <end position="508"/>
    </location>
</feature>
<feature type="compositionally biased region" description="Basic and acidic residues" evidence="1">
    <location>
        <begin position="1241"/>
        <end position="1253"/>
    </location>
</feature>
<feature type="compositionally biased region" description="Low complexity" evidence="1">
    <location>
        <begin position="1452"/>
        <end position="1473"/>
    </location>
</feature>